<keyword evidence="5" id="KW-1185">Reference proteome</keyword>
<feature type="chain" id="PRO_5020546878" description="Fungal-type protein kinase domain-containing protein" evidence="2">
    <location>
        <begin position="19"/>
        <end position="343"/>
    </location>
</feature>
<keyword evidence="2" id="KW-0732">Signal</keyword>
<dbReference type="Proteomes" id="UP000309038">
    <property type="component" value="Unassembled WGS sequence"/>
</dbReference>
<evidence type="ECO:0000259" key="3">
    <source>
        <dbReference type="Pfam" id="PF17667"/>
    </source>
</evidence>
<feature type="region of interest" description="Disordered" evidence="1">
    <location>
        <begin position="251"/>
        <end position="300"/>
    </location>
</feature>
<feature type="compositionally biased region" description="Basic and acidic residues" evidence="1">
    <location>
        <begin position="273"/>
        <end position="288"/>
    </location>
</feature>
<dbReference type="Pfam" id="PF17667">
    <property type="entry name" value="Pkinase_fungal"/>
    <property type="match status" value="1"/>
</dbReference>
<dbReference type="InterPro" id="IPR011009">
    <property type="entry name" value="Kinase-like_dom_sf"/>
</dbReference>
<feature type="domain" description="Fungal-type protein kinase" evidence="3">
    <location>
        <begin position="17"/>
        <end position="101"/>
    </location>
</feature>
<proteinExistence type="predicted"/>
<evidence type="ECO:0000313" key="4">
    <source>
        <dbReference type="EMBL" id="THG96076.1"/>
    </source>
</evidence>
<feature type="signal peptide" evidence="2">
    <location>
        <begin position="1"/>
        <end position="18"/>
    </location>
</feature>
<dbReference type="SUPFAM" id="SSF56112">
    <property type="entry name" value="Protein kinase-like (PK-like)"/>
    <property type="match status" value="1"/>
</dbReference>
<dbReference type="AlphaFoldDB" id="A0A4S4KDI6"/>
<name>A0A4S4KDI6_9APHY</name>
<dbReference type="EMBL" id="SGPJ01000264">
    <property type="protein sequence ID" value="THG96076.1"/>
    <property type="molecule type" value="Genomic_DNA"/>
</dbReference>
<evidence type="ECO:0000313" key="5">
    <source>
        <dbReference type="Proteomes" id="UP000309038"/>
    </source>
</evidence>
<reference evidence="4 5" key="1">
    <citation type="submission" date="2019-02" db="EMBL/GenBank/DDBJ databases">
        <title>Genome sequencing of the rare red list fungi Phlebia centrifuga.</title>
        <authorList>
            <person name="Buettner E."/>
            <person name="Kellner H."/>
        </authorList>
    </citation>
    <scope>NUCLEOTIDE SEQUENCE [LARGE SCALE GENOMIC DNA]</scope>
    <source>
        <strain evidence="4 5">DSM 108282</strain>
    </source>
</reference>
<comment type="caution">
    <text evidence="4">The sequence shown here is derived from an EMBL/GenBank/DDBJ whole genome shotgun (WGS) entry which is preliminary data.</text>
</comment>
<feature type="compositionally biased region" description="Basic residues" evidence="1">
    <location>
        <begin position="262"/>
        <end position="272"/>
    </location>
</feature>
<sequence>MFTSLVYFQSQLLMLASANNVMFEIRDGVVNFIVIDFDMATMVDPDGEPLAAPSAKHRTGTLPFMAYELLKDMSQFGSPERKRVVHRLRHDFESLFYLCLYCLFTMVEIDDEKMKATLAAQVAEWENSTLKSIASIKQLLCTSDEAIEELIFPNSCEALRQWFVGWVDVFSDAYSALAGYKKKTRLAKRLKQKGPPDFDIDTLQGTLTRDKIKESLRLSYDRPLRSEDLQLANIPGLDKIIGSYMHDAEDGQDGVAAEQAKPCRKPKNTTKTKKSEVVKKKTSRDVAASKKATTSTAKLVSPIRQQIPKQATPKRGVRTLAAATRNMTTRSMRKGAGSNPRVI</sequence>
<gene>
    <name evidence="4" type="ORF">EW026_g5688</name>
</gene>
<protein>
    <recommendedName>
        <fullName evidence="3">Fungal-type protein kinase domain-containing protein</fullName>
    </recommendedName>
</protein>
<dbReference type="InterPro" id="IPR040976">
    <property type="entry name" value="Pkinase_fungal"/>
</dbReference>
<feature type="region of interest" description="Disordered" evidence="1">
    <location>
        <begin position="324"/>
        <end position="343"/>
    </location>
</feature>
<evidence type="ECO:0000256" key="2">
    <source>
        <dbReference type="SAM" id="SignalP"/>
    </source>
</evidence>
<evidence type="ECO:0000256" key="1">
    <source>
        <dbReference type="SAM" id="MobiDB-lite"/>
    </source>
</evidence>
<accession>A0A4S4KDI6</accession>
<dbReference type="Gene3D" id="1.10.510.10">
    <property type="entry name" value="Transferase(Phosphotransferase) domain 1"/>
    <property type="match status" value="1"/>
</dbReference>
<organism evidence="4 5">
    <name type="scientific">Hermanssonia centrifuga</name>
    <dbReference type="NCBI Taxonomy" id="98765"/>
    <lineage>
        <taxon>Eukaryota</taxon>
        <taxon>Fungi</taxon>
        <taxon>Dikarya</taxon>
        <taxon>Basidiomycota</taxon>
        <taxon>Agaricomycotina</taxon>
        <taxon>Agaricomycetes</taxon>
        <taxon>Polyporales</taxon>
        <taxon>Meruliaceae</taxon>
        <taxon>Hermanssonia</taxon>
    </lineage>
</organism>
<feature type="compositionally biased region" description="Low complexity" evidence="1">
    <location>
        <begin position="289"/>
        <end position="298"/>
    </location>
</feature>